<gene>
    <name evidence="1" type="ORF">NUW54_g279</name>
</gene>
<dbReference type="EMBL" id="JANSHE010000034">
    <property type="protein sequence ID" value="KAJ3018669.1"/>
    <property type="molecule type" value="Genomic_DNA"/>
</dbReference>
<dbReference type="Proteomes" id="UP001144978">
    <property type="component" value="Unassembled WGS sequence"/>
</dbReference>
<comment type="caution">
    <text evidence="1">The sequence shown here is derived from an EMBL/GenBank/DDBJ whole genome shotgun (WGS) entry which is preliminary data.</text>
</comment>
<name>A0ACC1Q9M3_9APHY</name>
<keyword evidence="2" id="KW-1185">Reference proteome</keyword>
<evidence type="ECO:0000313" key="2">
    <source>
        <dbReference type="Proteomes" id="UP001144978"/>
    </source>
</evidence>
<organism evidence="1 2">
    <name type="scientific">Trametes sanguinea</name>
    <dbReference type="NCBI Taxonomy" id="158606"/>
    <lineage>
        <taxon>Eukaryota</taxon>
        <taxon>Fungi</taxon>
        <taxon>Dikarya</taxon>
        <taxon>Basidiomycota</taxon>
        <taxon>Agaricomycotina</taxon>
        <taxon>Agaricomycetes</taxon>
        <taxon>Polyporales</taxon>
        <taxon>Polyporaceae</taxon>
        <taxon>Trametes</taxon>
    </lineage>
</organism>
<sequence>MPADTKRGWDEDDLKEREVASTVVEEKTSNGCPVISSSISSLLQALYSLLYTSEAHSGSQVIYTTFQRDVQQSIGLLVAVEDSEQRCPDISNRAGELRHGKTPVSDCALLRVQVQAQWHSKVLACERFMDAITGSFKIAFDYELSETGKLTGS</sequence>
<protein>
    <submittedName>
        <fullName evidence="1">Uncharacterized protein</fullName>
    </submittedName>
</protein>
<evidence type="ECO:0000313" key="1">
    <source>
        <dbReference type="EMBL" id="KAJ3018669.1"/>
    </source>
</evidence>
<accession>A0ACC1Q9M3</accession>
<reference evidence="1" key="1">
    <citation type="submission" date="2022-08" db="EMBL/GenBank/DDBJ databases">
        <title>Genome Sequence of Pycnoporus sanguineus.</title>
        <authorList>
            <person name="Buettner E."/>
        </authorList>
    </citation>
    <scope>NUCLEOTIDE SEQUENCE</scope>
    <source>
        <strain evidence="1">CG-C14</strain>
    </source>
</reference>
<proteinExistence type="predicted"/>